<reference evidence="11" key="2">
    <citation type="submission" date="2010-01" db="EMBL/GenBank/DDBJ databases">
        <title>The complete genome of Conexibacter woesei DSM 14684.</title>
        <authorList>
            <consortium name="US DOE Joint Genome Institute (JGI-PGF)"/>
            <person name="Lucas S."/>
            <person name="Copeland A."/>
            <person name="Lapidus A."/>
            <person name="Glavina del Rio T."/>
            <person name="Dalin E."/>
            <person name="Tice H."/>
            <person name="Bruce D."/>
            <person name="Goodwin L."/>
            <person name="Pitluck S."/>
            <person name="Kyrpides N."/>
            <person name="Mavromatis K."/>
            <person name="Ivanova N."/>
            <person name="Mikhailova N."/>
            <person name="Chertkov O."/>
            <person name="Brettin T."/>
            <person name="Detter J.C."/>
            <person name="Han C."/>
            <person name="Larimer F."/>
            <person name="Land M."/>
            <person name="Hauser L."/>
            <person name="Markowitz V."/>
            <person name="Cheng J.-F."/>
            <person name="Hugenholtz P."/>
            <person name="Woyke T."/>
            <person name="Wu D."/>
            <person name="Pukall R."/>
            <person name="Steenblock K."/>
            <person name="Schneider S."/>
            <person name="Klenk H.-P."/>
            <person name="Eisen J.A."/>
        </authorList>
    </citation>
    <scope>NUCLEOTIDE SEQUENCE [LARGE SCALE GENOMIC DNA]</scope>
    <source>
        <strain evidence="11">DSM 14684 / CIP 108061 / JCM 11494 / NBRC 100937 / ID131577</strain>
    </source>
</reference>
<gene>
    <name evidence="10" type="ordered locus">Cwoe_2181</name>
</gene>
<comment type="similarity">
    <text evidence="4">Belongs to the peptidase M29 family.</text>
</comment>
<dbReference type="eggNOG" id="COG2309">
    <property type="taxonomic scope" value="Bacteria"/>
</dbReference>
<evidence type="ECO:0000256" key="5">
    <source>
        <dbReference type="ARBA" id="ARBA00022438"/>
    </source>
</evidence>
<comment type="cofactor">
    <cofactor evidence="1">
        <name>Co(2+)</name>
        <dbReference type="ChEBI" id="CHEBI:48828"/>
    </cofactor>
</comment>
<reference evidence="10 11" key="1">
    <citation type="journal article" date="2010" name="Stand. Genomic Sci.">
        <title>Complete genome sequence of Conexibacter woesei type strain (ID131577).</title>
        <authorList>
            <person name="Pukall R."/>
            <person name="Lapidus A."/>
            <person name="Glavina Del Rio T."/>
            <person name="Copeland A."/>
            <person name="Tice H."/>
            <person name="Cheng J.-F."/>
            <person name="Lucas S."/>
            <person name="Chen F."/>
            <person name="Nolan M."/>
            <person name="Bruce D."/>
            <person name="Goodwin L."/>
            <person name="Pitluck S."/>
            <person name="Mavromatis K."/>
            <person name="Ivanova N."/>
            <person name="Ovchinnikova G."/>
            <person name="Pati A."/>
            <person name="Chen A."/>
            <person name="Palaniappan K."/>
            <person name="Land M."/>
            <person name="Hauser L."/>
            <person name="Chang Y.-J."/>
            <person name="Jeffries C.D."/>
            <person name="Chain P."/>
            <person name="Meincke L."/>
            <person name="Sims D."/>
            <person name="Brettin T."/>
            <person name="Detter J.C."/>
            <person name="Rohde M."/>
            <person name="Goeker M."/>
            <person name="Bristow J."/>
            <person name="Eisen J.A."/>
            <person name="Markowitz V."/>
            <person name="Kyrpides N.C."/>
            <person name="Klenk H.-P."/>
            <person name="Hugenholtz P."/>
        </authorList>
    </citation>
    <scope>NUCLEOTIDE SEQUENCE [LARGE SCALE GENOMIC DNA]</scope>
    <source>
        <strain evidence="11">DSM 14684 / CIP 108061 / JCM 11494 / NBRC 100937 / ID131577</strain>
    </source>
</reference>
<dbReference type="PRINTS" id="PR00919">
    <property type="entry name" value="THERMOPTASE"/>
</dbReference>
<dbReference type="Pfam" id="PF02073">
    <property type="entry name" value="Peptidase_M29"/>
    <property type="match status" value="1"/>
</dbReference>
<dbReference type="Proteomes" id="UP000008229">
    <property type="component" value="Chromosome"/>
</dbReference>
<accession>D3F5D9</accession>
<dbReference type="STRING" id="469383.Cwoe_2181"/>
<keyword evidence="5 10" id="KW-0031">Aminopeptidase</keyword>
<dbReference type="GO" id="GO:0004177">
    <property type="term" value="F:aminopeptidase activity"/>
    <property type="evidence" value="ECO:0007669"/>
    <property type="project" value="UniProtKB-KW"/>
</dbReference>
<protein>
    <submittedName>
        <fullName evidence="10">Peptidase M29 aminopeptidase II</fullName>
    </submittedName>
</protein>
<evidence type="ECO:0000256" key="6">
    <source>
        <dbReference type="ARBA" id="ARBA00022670"/>
    </source>
</evidence>
<dbReference type="EMBL" id="CP001854">
    <property type="protein sequence ID" value="ADB50606.1"/>
    <property type="molecule type" value="Genomic_DNA"/>
</dbReference>
<dbReference type="GO" id="GO:0008237">
    <property type="term" value="F:metallopeptidase activity"/>
    <property type="evidence" value="ECO:0007669"/>
    <property type="project" value="UniProtKB-KW"/>
</dbReference>
<sequence length="404" mass="42983">MSVSAFDDPATLARYADLVVGFAANVQDGQLVEIASETGKEALTRALAASAYQHGASYVDATYFDPYVKRARLLHAGEQTLDELPALLGERVLALGEARAARIALAGPVAPDLLDGVDPRRTGRDRLPRLPEDRQLIDACTTNWTVVPCPTREWAQLVHPELDADAAWARLCDQIVHVLRLDAPDPTAAWRERQAQLAAVSTRLTARRFDAVHFSGPGTDLRVGLLPRSPWLTVAFETVDGIAHLPNLPSEEVYATPDPARVEGVVRATKPLMLDGTAVEGLELEFRDGRAVRVDAERGAELVRAQVARDEGAARLGEVALVDGDGRVGALETVFLEILLDENAASHVALGAAYSVAVAAADAGRENSSAIHLDVVIGGPAVDVDGVEPGGARVPLLRAGAWAL</sequence>
<dbReference type="AlphaFoldDB" id="D3F5D9"/>
<evidence type="ECO:0000256" key="8">
    <source>
        <dbReference type="ARBA" id="ARBA00022801"/>
    </source>
</evidence>
<dbReference type="HOGENOM" id="CLU_054346_1_0_11"/>
<evidence type="ECO:0000256" key="1">
    <source>
        <dbReference type="ARBA" id="ARBA00001941"/>
    </source>
</evidence>
<name>D3F5D9_CONWI</name>
<dbReference type="InterPro" id="IPR035097">
    <property type="entry name" value="M29_N-terminal"/>
</dbReference>
<dbReference type="GO" id="GO:0046872">
    <property type="term" value="F:metal ion binding"/>
    <property type="evidence" value="ECO:0007669"/>
    <property type="project" value="UniProtKB-KW"/>
</dbReference>
<dbReference type="PANTHER" id="PTHR34448:SF3">
    <property type="entry name" value="AMINOPEPTIDASE AMPS"/>
    <property type="match status" value="1"/>
</dbReference>
<dbReference type="InterPro" id="IPR000787">
    <property type="entry name" value="Peptidase_M29"/>
</dbReference>
<comment type="cofactor">
    <cofactor evidence="2">
        <name>Mg(2+)</name>
        <dbReference type="ChEBI" id="CHEBI:18420"/>
    </cofactor>
</comment>
<keyword evidence="8" id="KW-0378">Hydrolase</keyword>
<proteinExistence type="inferred from homology"/>
<keyword evidence="11" id="KW-1185">Reference proteome</keyword>
<organism evidence="10 11">
    <name type="scientific">Conexibacter woesei (strain DSM 14684 / CCUG 47730 / CIP 108061 / JCM 11494 / NBRC 100937 / ID131577)</name>
    <dbReference type="NCBI Taxonomy" id="469383"/>
    <lineage>
        <taxon>Bacteria</taxon>
        <taxon>Bacillati</taxon>
        <taxon>Actinomycetota</taxon>
        <taxon>Thermoleophilia</taxon>
        <taxon>Solirubrobacterales</taxon>
        <taxon>Conexibacteraceae</taxon>
        <taxon>Conexibacter</taxon>
    </lineage>
</organism>
<dbReference type="RefSeq" id="WP_012933657.1">
    <property type="nucleotide sequence ID" value="NC_013739.1"/>
</dbReference>
<evidence type="ECO:0000256" key="2">
    <source>
        <dbReference type="ARBA" id="ARBA00001946"/>
    </source>
</evidence>
<evidence type="ECO:0000313" key="11">
    <source>
        <dbReference type="Proteomes" id="UP000008229"/>
    </source>
</evidence>
<keyword evidence="7" id="KW-0479">Metal-binding</keyword>
<dbReference type="SUPFAM" id="SSF144052">
    <property type="entry name" value="Thermophilic metalloprotease-like"/>
    <property type="match status" value="1"/>
</dbReference>
<comment type="cofactor">
    <cofactor evidence="3">
        <name>Zn(2+)</name>
        <dbReference type="ChEBI" id="CHEBI:29105"/>
    </cofactor>
</comment>
<keyword evidence="6" id="KW-0645">Protease</keyword>
<evidence type="ECO:0000313" key="10">
    <source>
        <dbReference type="EMBL" id="ADB50606.1"/>
    </source>
</evidence>
<evidence type="ECO:0000256" key="4">
    <source>
        <dbReference type="ARBA" id="ARBA00008236"/>
    </source>
</evidence>
<evidence type="ECO:0000256" key="3">
    <source>
        <dbReference type="ARBA" id="ARBA00001947"/>
    </source>
</evidence>
<dbReference type="InterPro" id="IPR052170">
    <property type="entry name" value="M29_Exopeptidase"/>
</dbReference>
<dbReference type="Gene3D" id="3.40.1830.10">
    <property type="entry name" value="Thermophilic metalloprotease (M29)"/>
    <property type="match status" value="1"/>
</dbReference>
<evidence type="ECO:0000256" key="7">
    <source>
        <dbReference type="ARBA" id="ARBA00022723"/>
    </source>
</evidence>
<dbReference type="PANTHER" id="PTHR34448">
    <property type="entry name" value="AMINOPEPTIDASE"/>
    <property type="match status" value="1"/>
</dbReference>
<dbReference type="KEGG" id="cwo:Cwoe_2181"/>
<keyword evidence="9" id="KW-0482">Metalloprotease</keyword>
<dbReference type="GO" id="GO:0006508">
    <property type="term" value="P:proteolysis"/>
    <property type="evidence" value="ECO:0007669"/>
    <property type="project" value="UniProtKB-KW"/>
</dbReference>
<evidence type="ECO:0000256" key="9">
    <source>
        <dbReference type="ARBA" id="ARBA00023049"/>
    </source>
</evidence>